<protein>
    <recommendedName>
        <fullName evidence="1">Phage conserved hypothetical protein C-terminal domain-containing protein</fullName>
    </recommendedName>
</protein>
<evidence type="ECO:0000313" key="2">
    <source>
        <dbReference type="EMBL" id="CEA00266.1"/>
    </source>
</evidence>
<reference evidence="2" key="1">
    <citation type="submission" date="2014-07" db="EMBL/GenBank/DDBJ databases">
        <authorList>
            <person name="Urmite Genomes Urmite Genomes"/>
        </authorList>
    </citation>
    <scope>NUCLEOTIDE SEQUENCE</scope>
    <source>
        <strain evidence="2">13S34_air</strain>
    </source>
</reference>
<dbReference type="InterPro" id="IPR011741">
    <property type="entry name" value="Phg_2220_C"/>
</dbReference>
<dbReference type="AlphaFoldDB" id="A0A078M6J9"/>
<name>A0A078M6J9_9BACL</name>
<dbReference type="EMBL" id="LN483073">
    <property type="protein sequence ID" value="CEA00266.1"/>
    <property type="molecule type" value="Genomic_DNA"/>
</dbReference>
<feature type="domain" description="Phage conserved hypothetical protein C-terminal" evidence="1">
    <location>
        <begin position="149"/>
        <end position="220"/>
    </location>
</feature>
<evidence type="ECO:0000259" key="1">
    <source>
        <dbReference type="Pfam" id="PF09524"/>
    </source>
</evidence>
<dbReference type="NCBIfam" id="TIGR02220">
    <property type="entry name" value="phg_TIGR02220"/>
    <property type="match status" value="1"/>
</dbReference>
<sequence length="242" mass="28458">MKLLTEEAPLVVLPQLAQKVGLNEAIVLQQLHYRSRLGVEERSGRRWVKGSYEVWQQEFPFWSLTTVRRTLMKLEDKGYIQATQAFNRARNDHTKWYTLCYTELVKVTGSKWMLRYDHIEHKGLVKLDGTIRKDIKDIKKYYIALTRDVILFLNDKADKTFNPESRKSQRLVTEVAMRGYTYDDFIAVIEAKVKVWQDTPYARYLRPSTLFGLRFESYLKKAKPPKKAVPLDVVLDFEEGES</sequence>
<organism evidence="2">
    <name type="scientific">Metalysinibacillus saudimassiliensis</name>
    <dbReference type="NCBI Taxonomy" id="1461583"/>
    <lineage>
        <taxon>Bacteria</taxon>
        <taxon>Bacillati</taxon>
        <taxon>Bacillota</taxon>
        <taxon>Bacilli</taxon>
        <taxon>Bacillales</taxon>
        <taxon>Caryophanaceae</taxon>
        <taxon>Metalysinibacillus</taxon>
    </lineage>
</organism>
<dbReference type="Pfam" id="PF09524">
    <property type="entry name" value="Phg_2220_C"/>
    <property type="match status" value="1"/>
</dbReference>
<proteinExistence type="predicted"/>
<dbReference type="HOGENOM" id="CLU_047944_3_1_9"/>
<dbReference type="PATRIC" id="fig|1461583.4.peg.519"/>
<gene>
    <name evidence="2" type="ORF">BN1050_00547</name>
</gene>
<accession>A0A078M6J9</accession>